<sequence>MKLFQKNNEFITKKNNFYIKFGKRAIDLIIVFPSIIILSPIFIVIMLLISIDSEGSPLYKQERVGQFGKAFYIYKFRTMLKDADKLGPKRTSQDDNRITKTGKFLRRTSLDELPQLFNVLKGDMSLVGYRPGVYEDYPQEYIQTEIFKFKPGISGYAQINGRSNLTQDLKLYWEKEYTKDISFKTDLMIIIKTILNVLNKKDVN</sequence>
<dbReference type="eggNOG" id="COG2148">
    <property type="taxonomic scope" value="Bacteria"/>
</dbReference>
<dbReference type="Pfam" id="PF02397">
    <property type="entry name" value="Bac_transf"/>
    <property type="match status" value="1"/>
</dbReference>
<dbReference type="AlphaFoldDB" id="E3PV09"/>
<dbReference type="KEGG" id="cst:CLOST_0359"/>
<name>E3PV09_ACESD</name>
<keyword evidence="5" id="KW-1185">Reference proteome</keyword>
<feature type="transmembrane region" description="Helical" evidence="2">
    <location>
        <begin position="28"/>
        <end position="51"/>
    </location>
</feature>
<evidence type="ECO:0000256" key="1">
    <source>
        <dbReference type="ARBA" id="ARBA00006464"/>
    </source>
</evidence>
<dbReference type="PANTHER" id="PTHR30576:SF0">
    <property type="entry name" value="UNDECAPRENYL-PHOSPHATE N-ACETYLGALACTOSAMINYL 1-PHOSPHATE TRANSFERASE-RELATED"/>
    <property type="match status" value="1"/>
</dbReference>
<keyword evidence="2" id="KW-0472">Membrane</keyword>
<accession>E3PV09</accession>
<keyword evidence="2" id="KW-0812">Transmembrane</keyword>
<protein>
    <submittedName>
        <fullName evidence="4">Putative capsular polysaccharide biosynthesis glycosyltransferase</fullName>
    </submittedName>
</protein>
<evidence type="ECO:0000313" key="5">
    <source>
        <dbReference type="Proteomes" id="UP000007041"/>
    </source>
</evidence>
<proteinExistence type="inferred from homology"/>
<keyword evidence="2" id="KW-1133">Transmembrane helix</keyword>
<evidence type="ECO:0000259" key="3">
    <source>
        <dbReference type="Pfam" id="PF02397"/>
    </source>
</evidence>
<dbReference type="InterPro" id="IPR003362">
    <property type="entry name" value="Bact_transf"/>
</dbReference>
<dbReference type="Proteomes" id="UP000007041">
    <property type="component" value="Chromosome"/>
</dbReference>
<evidence type="ECO:0000313" key="4">
    <source>
        <dbReference type="EMBL" id="CBH20489.1"/>
    </source>
</evidence>
<dbReference type="EMBL" id="FP565809">
    <property type="protein sequence ID" value="CBH20489.1"/>
    <property type="molecule type" value="Genomic_DNA"/>
</dbReference>
<gene>
    <name evidence="4" type="ordered locus">CLOST_0359</name>
</gene>
<dbReference type="STRING" id="1511.CLOST_0359"/>
<dbReference type="HOGENOM" id="CLU_024920_1_2_9"/>
<keyword evidence="4" id="KW-0808">Transferase</keyword>
<dbReference type="BioCyc" id="CSTI499177:GJE9-369-MONOMER"/>
<dbReference type="PANTHER" id="PTHR30576">
    <property type="entry name" value="COLANIC BIOSYNTHESIS UDP-GLUCOSE LIPID CARRIER TRANSFERASE"/>
    <property type="match status" value="1"/>
</dbReference>
<evidence type="ECO:0000256" key="2">
    <source>
        <dbReference type="SAM" id="Phobius"/>
    </source>
</evidence>
<organism evidence="4 5">
    <name type="scientific">Acetoanaerobium sticklandii (strain ATCC 12662 / DSM 519 / JCM 1433 / CCUG 9281 / NCIMB 10654 / HF)</name>
    <name type="common">Clostridium sticklandii</name>
    <dbReference type="NCBI Taxonomy" id="499177"/>
    <lineage>
        <taxon>Bacteria</taxon>
        <taxon>Bacillati</taxon>
        <taxon>Bacillota</taxon>
        <taxon>Clostridia</taxon>
        <taxon>Peptostreptococcales</taxon>
        <taxon>Filifactoraceae</taxon>
        <taxon>Acetoanaerobium</taxon>
    </lineage>
</organism>
<feature type="domain" description="Bacterial sugar transferase" evidence="3">
    <location>
        <begin position="23"/>
        <end position="198"/>
    </location>
</feature>
<dbReference type="GO" id="GO:0016780">
    <property type="term" value="F:phosphotransferase activity, for other substituted phosphate groups"/>
    <property type="evidence" value="ECO:0007669"/>
    <property type="project" value="TreeGrafter"/>
</dbReference>
<reference evidence="5" key="1">
    <citation type="journal article" date="2010" name="BMC Genomics">
        <title>Clostridium sticklandii, a specialist in amino acid degradation:revisiting its metabolism through its genome sequence.</title>
        <authorList>
            <person name="Fonknechten N."/>
            <person name="Chaussonnerie S."/>
            <person name="Tricot S."/>
            <person name="Lajus A."/>
            <person name="Andreesen J.R."/>
            <person name="Perchat N."/>
            <person name="Pelletier E."/>
            <person name="Gouyvenoux M."/>
            <person name="Barbe V."/>
            <person name="Salanoubat M."/>
            <person name="Le Paslier D."/>
            <person name="Weissenbach J."/>
            <person name="Cohen G.N."/>
            <person name="Kreimeyer A."/>
        </authorList>
    </citation>
    <scope>NUCLEOTIDE SEQUENCE [LARGE SCALE GENOMIC DNA]</scope>
    <source>
        <strain evidence="5">ATCC 12662 / DSM 519 / JCM 1433 / CCUG 9281 / NCIMB 10654 / HF</strain>
    </source>
</reference>
<comment type="similarity">
    <text evidence="1">Belongs to the bacterial sugar transferase family.</text>
</comment>